<sequence>MDAAGLKRKREHQAADNESQDFPSTPTALGKKLARGYPHTISSVPAAISRSQGQAGRTSTSQTLEVPADRHAVAEAIDAPPSLMAVARARVLHQADRASAFAHHKETSRTQSITSDAREEYDRLQVHPDIGKDRKWSARPDSFGSVATGANLTSAQWASVRARWPSEDEDKLLEARRRGLPWKEIGELLPHRGYSACVSYYARLTQGDKEGGVLLESVDTQRDDDTESSNPVREHRERNLETRETGAETQVSIVSNATTLQQVSAYTARMFVDLPVGYRSTATENAHQLFQYHGEEVSDFSDLAMVLEHWRSAVEFCPPEKIDKRPIRLCIPFSMGVADYNSQVAGAIGKVRWGSDGNMYYFNGSWTEEQRRQYRSQSPFQRSNLLSAVTEWLWRKDPESAGPAVLPIIAACAMPVIGQSKKYLAELKVPSHHFQGRQKRCTPGPLILIHLPFGTGEVLFTDFLDINKACVSGSQTGGTCTKANKNGLTTTRWTFARSAAYDRWSLGKTVKRQDDITCTILQKLSAVYSAAEQGEAPTVALEQWGDVRERLL</sequence>
<proteinExistence type="predicted"/>
<reference evidence="1" key="1">
    <citation type="submission" date="2023-07" db="EMBL/GenBank/DDBJ databases">
        <title>Black Yeasts Isolated from many extreme environments.</title>
        <authorList>
            <person name="Coleine C."/>
            <person name="Stajich J.E."/>
            <person name="Selbmann L."/>
        </authorList>
    </citation>
    <scope>NUCLEOTIDE SEQUENCE</scope>
    <source>
        <strain evidence="1">CCFEE 5714</strain>
    </source>
</reference>
<keyword evidence="2" id="KW-1185">Reference proteome</keyword>
<accession>A0ACC3MW11</accession>
<dbReference type="Proteomes" id="UP001281147">
    <property type="component" value="Unassembled WGS sequence"/>
</dbReference>
<evidence type="ECO:0000313" key="2">
    <source>
        <dbReference type="Proteomes" id="UP001281147"/>
    </source>
</evidence>
<gene>
    <name evidence="1" type="ORF">LTR37_014095</name>
</gene>
<dbReference type="EMBL" id="JAUTXU010000144">
    <property type="protein sequence ID" value="KAK3703992.1"/>
    <property type="molecule type" value="Genomic_DNA"/>
</dbReference>
<comment type="caution">
    <text evidence="1">The sequence shown here is derived from an EMBL/GenBank/DDBJ whole genome shotgun (WGS) entry which is preliminary data.</text>
</comment>
<organism evidence="1 2">
    <name type="scientific">Vermiconidia calcicola</name>
    <dbReference type="NCBI Taxonomy" id="1690605"/>
    <lineage>
        <taxon>Eukaryota</taxon>
        <taxon>Fungi</taxon>
        <taxon>Dikarya</taxon>
        <taxon>Ascomycota</taxon>
        <taxon>Pezizomycotina</taxon>
        <taxon>Dothideomycetes</taxon>
        <taxon>Dothideomycetidae</taxon>
        <taxon>Mycosphaerellales</taxon>
        <taxon>Extremaceae</taxon>
        <taxon>Vermiconidia</taxon>
    </lineage>
</organism>
<protein>
    <submittedName>
        <fullName evidence="1">Uncharacterized protein</fullName>
    </submittedName>
</protein>
<evidence type="ECO:0000313" key="1">
    <source>
        <dbReference type="EMBL" id="KAK3703992.1"/>
    </source>
</evidence>
<name>A0ACC3MW11_9PEZI</name>